<comment type="caution">
    <text evidence="3">The sequence shown here is derived from an EMBL/GenBank/DDBJ whole genome shotgun (WGS) entry which is preliminary data.</text>
</comment>
<keyword evidence="4" id="KW-1185">Reference proteome</keyword>
<sequence length="116" mass="13322">MKRQLAERGGRRAESWAALWLQLKGWAILARRVRTPRGEVDLVARRGRTVAFVEVKARATEADIALSLDDYRLRRVAAAAEALAPRFMREGDDVRIDAIFILPRRLPRHLENVWHG</sequence>
<dbReference type="PANTHER" id="PTHR34039:SF1">
    <property type="entry name" value="UPF0102 PROTEIN YRAN"/>
    <property type="match status" value="1"/>
</dbReference>
<protein>
    <recommendedName>
        <fullName evidence="2">UPF0102 protein DF286_01290</fullName>
    </recommendedName>
</protein>
<reference evidence="3 4" key="1">
    <citation type="submission" date="2018-05" db="EMBL/GenBank/DDBJ databases">
        <title>Genome of Sphingosinicella humi QZX222.</title>
        <authorList>
            <person name="Qiao Z."/>
            <person name="Wang G."/>
        </authorList>
    </citation>
    <scope>NUCLEOTIDE SEQUENCE [LARGE SCALE GENOMIC DNA]</scope>
    <source>
        <strain evidence="3 4">QZX222</strain>
    </source>
</reference>
<name>A0A2U2J012_9SPHN</name>
<dbReference type="Proteomes" id="UP000245916">
    <property type="component" value="Unassembled WGS sequence"/>
</dbReference>
<dbReference type="EMBL" id="QFFF01000001">
    <property type="protein sequence ID" value="PWG01657.1"/>
    <property type="molecule type" value="Genomic_DNA"/>
</dbReference>
<dbReference type="Gene3D" id="3.40.1350.10">
    <property type="match status" value="1"/>
</dbReference>
<dbReference type="Pfam" id="PF02021">
    <property type="entry name" value="UPF0102"/>
    <property type="match status" value="1"/>
</dbReference>
<evidence type="ECO:0000313" key="4">
    <source>
        <dbReference type="Proteomes" id="UP000245916"/>
    </source>
</evidence>
<evidence type="ECO:0000313" key="3">
    <source>
        <dbReference type="EMBL" id="PWG01657.1"/>
    </source>
</evidence>
<organism evidence="3 4">
    <name type="scientific">Allosphingosinicella humi</name>
    <dbReference type="NCBI Taxonomy" id="2068657"/>
    <lineage>
        <taxon>Bacteria</taxon>
        <taxon>Pseudomonadati</taxon>
        <taxon>Pseudomonadota</taxon>
        <taxon>Alphaproteobacteria</taxon>
        <taxon>Sphingomonadales</taxon>
        <taxon>Sphingomonadaceae</taxon>
        <taxon>Allosphingosinicella</taxon>
    </lineage>
</organism>
<dbReference type="OrthoDB" id="9812968at2"/>
<dbReference type="SUPFAM" id="SSF52980">
    <property type="entry name" value="Restriction endonuclease-like"/>
    <property type="match status" value="1"/>
</dbReference>
<dbReference type="RefSeq" id="WP_109269796.1">
    <property type="nucleotide sequence ID" value="NZ_QFFF01000001.1"/>
</dbReference>
<dbReference type="GO" id="GO:0003676">
    <property type="term" value="F:nucleic acid binding"/>
    <property type="evidence" value="ECO:0007669"/>
    <property type="project" value="InterPro"/>
</dbReference>
<evidence type="ECO:0000256" key="1">
    <source>
        <dbReference type="ARBA" id="ARBA00006738"/>
    </source>
</evidence>
<dbReference type="InterPro" id="IPR011856">
    <property type="entry name" value="tRNA_endonuc-like_dom_sf"/>
</dbReference>
<dbReference type="AlphaFoldDB" id="A0A2U2J012"/>
<gene>
    <name evidence="3" type="ORF">DF286_01290</name>
</gene>
<evidence type="ECO:0000256" key="2">
    <source>
        <dbReference type="HAMAP-Rule" id="MF_00048"/>
    </source>
</evidence>
<dbReference type="InterPro" id="IPR003509">
    <property type="entry name" value="UPF0102_YraN-like"/>
</dbReference>
<dbReference type="PANTHER" id="PTHR34039">
    <property type="entry name" value="UPF0102 PROTEIN YRAN"/>
    <property type="match status" value="1"/>
</dbReference>
<dbReference type="InterPro" id="IPR011335">
    <property type="entry name" value="Restrct_endonuc-II-like"/>
</dbReference>
<comment type="similarity">
    <text evidence="1 2">Belongs to the UPF0102 family.</text>
</comment>
<accession>A0A2U2J012</accession>
<proteinExistence type="inferred from homology"/>
<dbReference type="HAMAP" id="MF_00048">
    <property type="entry name" value="UPF0102"/>
    <property type="match status" value="1"/>
</dbReference>